<dbReference type="RefSeq" id="WP_012770273.1">
    <property type="nucleotide sequence ID" value="NC_012912.1"/>
</dbReference>
<feature type="transmembrane region" description="Helical" evidence="1">
    <location>
        <begin position="121"/>
        <end position="142"/>
    </location>
</feature>
<dbReference type="GeneID" id="45080639"/>
<feature type="transmembrane region" description="Helical" evidence="1">
    <location>
        <begin position="36"/>
        <end position="54"/>
    </location>
</feature>
<dbReference type="PANTHER" id="PTHR34821:SF2">
    <property type="entry name" value="INNER MEMBRANE PROTEIN YDCZ"/>
    <property type="match status" value="1"/>
</dbReference>
<keyword evidence="1" id="KW-1133">Transmembrane helix</keyword>
<keyword evidence="1" id="KW-0472">Membrane</keyword>
<dbReference type="EMBL" id="CP001655">
    <property type="protein sequence ID" value="ACT07412.1"/>
    <property type="molecule type" value="Genomic_DNA"/>
</dbReference>
<dbReference type="eggNOG" id="COG3238">
    <property type="taxonomic scope" value="Bacteria"/>
</dbReference>
<accession>C6CM25</accession>
<proteinExistence type="predicted"/>
<keyword evidence="1" id="KW-0812">Transmembrane</keyword>
<protein>
    <recommendedName>
        <fullName evidence="4">EamA domain-containing protein</fullName>
    </recommendedName>
</protein>
<gene>
    <name evidence="2" type="ordered locus">Dd1591_2577</name>
</gene>
<dbReference type="PANTHER" id="PTHR34821">
    <property type="entry name" value="INNER MEMBRANE PROTEIN YDCZ"/>
    <property type="match status" value="1"/>
</dbReference>
<organism evidence="2 3">
    <name type="scientific">Dickeya chrysanthemi (strain Ech1591)</name>
    <name type="common">Dickeya zeae (strain Ech1591)</name>
    <dbReference type="NCBI Taxonomy" id="561229"/>
    <lineage>
        <taxon>Bacteria</taxon>
        <taxon>Pseudomonadati</taxon>
        <taxon>Pseudomonadota</taxon>
        <taxon>Gammaproteobacteria</taxon>
        <taxon>Enterobacterales</taxon>
        <taxon>Pectobacteriaceae</taxon>
        <taxon>Dickeya</taxon>
    </lineage>
</organism>
<dbReference type="Proteomes" id="UP000002735">
    <property type="component" value="Chromosome"/>
</dbReference>
<reference evidence="2 3" key="1">
    <citation type="submission" date="2009-06" db="EMBL/GenBank/DDBJ databases">
        <title>Complete sequence of Dickeya zeae Ech1591.</title>
        <authorList>
            <consortium name="US DOE Joint Genome Institute"/>
            <person name="Lucas S."/>
            <person name="Copeland A."/>
            <person name="Lapidus A."/>
            <person name="Glavina del Rio T."/>
            <person name="Tice H."/>
            <person name="Bruce D."/>
            <person name="Goodwin L."/>
            <person name="Pitluck S."/>
            <person name="Chertkov O."/>
            <person name="Brettin T."/>
            <person name="Detter J.C."/>
            <person name="Han C."/>
            <person name="Larimer F."/>
            <person name="Land M."/>
            <person name="Hauser L."/>
            <person name="Kyrpides N."/>
            <person name="Ovchinnikova G."/>
            <person name="Balakrishnan V."/>
            <person name="Glasner J."/>
            <person name="Perna N.T."/>
        </authorList>
    </citation>
    <scope>NUCLEOTIDE SEQUENCE [LARGE SCALE GENOMIC DNA]</scope>
    <source>
        <strain evidence="2 3">Ech1591</strain>
    </source>
</reference>
<sequence precursor="true">MTVMMILLAVVGGAMLSIQAAINGQLGSKVGVFKSAFLTFSIGALVTGMLIFFFEPKHALTLMDVPKWQLLGAMFGVPYIVIMVLAVQRIGAAVATVAVIFGQLTMSMLIDNFGWLGNESIPFSMSRLGAIVCLGIALFFIYSSSKSKAAPAKKGLPHAVARLCPVTIFCTVQHCYNCAKKRF</sequence>
<dbReference type="STRING" id="561229.Dd1591_2577"/>
<dbReference type="KEGG" id="dze:Dd1591_2577"/>
<evidence type="ECO:0000313" key="2">
    <source>
        <dbReference type="EMBL" id="ACT07412.1"/>
    </source>
</evidence>
<name>C6CM25_DICC1</name>
<evidence type="ECO:0008006" key="4">
    <source>
        <dbReference type="Google" id="ProtNLM"/>
    </source>
</evidence>
<feature type="transmembrane region" description="Helical" evidence="1">
    <location>
        <begin position="75"/>
        <end position="101"/>
    </location>
</feature>
<dbReference type="AlphaFoldDB" id="C6CM25"/>
<evidence type="ECO:0000256" key="1">
    <source>
        <dbReference type="SAM" id="Phobius"/>
    </source>
</evidence>
<evidence type="ECO:0000313" key="3">
    <source>
        <dbReference type="Proteomes" id="UP000002735"/>
    </source>
</evidence>
<dbReference type="GO" id="GO:0005886">
    <property type="term" value="C:plasma membrane"/>
    <property type="evidence" value="ECO:0007669"/>
    <property type="project" value="TreeGrafter"/>
</dbReference>
<dbReference type="InterPro" id="IPR006750">
    <property type="entry name" value="YdcZ"/>
</dbReference>
<dbReference type="HOGENOM" id="CLU_068878_3_0_6"/>
<dbReference type="Pfam" id="PF04657">
    <property type="entry name" value="DMT_YdcZ"/>
    <property type="match status" value="1"/>
</dbReference>